<gene>
    <name evidence="13" type="ORF">FHP25_37700</name>
</gene>
<dbReference type="Gene3D" id="1.20.5.100">
    <property type="entry name" value="Cytochrome c1, transmembrane anchor, C-terminal"/>
    <property type="match status" value="1"/>
</dbReference>
<evidence type="ECO:0000256" key="1">
    <source>
        <dbReference type="ARBA" id="ARBA00004370"/>
    </source>
</evidence>
<evidence type="ECO:0000256" key="9">
    <source>
        <dbReference type="PIRSR" id="PIRSR602326-1"/>
    </source>
</evidence>
<comment type="caution">
    <text evidence="13">The sequence shown here is derived from an EMBL/GenBank/DDBJ whole genome shotgun (WGS) entry which is preliminary data.</text>
</comment>
<accession>A0A5C8P7Q6</accession>
<dbReference type="GO" id="GO:0009055">
    <property type="term" value="F:electron transfer activity"/>
    <property type="evidence" value="ECO:0007669"/>
    <property type="project" value="InterPro"/>
</dbReference>
<evidence type="ECO:0000256" key="4">
    <source>
        <dbReference type="ARBA" id="ARBA00022692"/>
    </source>
</evidence>
<feature type="chain" id="PRO_5023116617" description="Cytochrome c1" evidence="11">
    <location>
        <begin position="27"/>
        <end position="274"/>
    </location>
</feature>
<feature type="signal peptide" evidence="11">
    <location>
        <begin position="1"/>
        <end position="26"/>
    </location>
</feature>
<keyword evidence="7 9" id="KW-0408">Iron</keyword>
<protein>
    <recommendedName>
        <fullName evidence="2">Cytochrome c1</fullName>
    </recommendedName>
</protein>
<evidence type="ECO:0000256" key="5">
    <source>
        <dbReference type="ARBA" id="ARBA00022723"/>
    </source>
</evidence>
<evidence type="ECO:0000256" key="8">
    <source>
        <dbReference type="ARBA" id="ARBA00023136"/>
    </source>
</evidence>
<dbReference type="EMBL" id="VDUZ01000073">
    <property type="protein sequence ID" value="TXL69744.1"/>
    <property type="molecule type" value="Genomic_DNA"/>
</dbReference>
<reference evidence="13 14" key="1">
    <citation type="submission" date="2019-06" db="EMBL/GenBank/DDBJ databases">
        <title>New taxonomy in bacterial strain CC-CFT640, isolated from vineyard.</title>
        <authorList>
            <person name="Lin S.-Y."/>
            <person name="Tsai C.-F."/>
            <person name="Young C.-C."/>
        </authorList>
    </citation>
    <scope>NUCLEOTIDE SEQUENCE [LARGE SCALE GENOMIC DNA]</scope>
    <source>
        <strain evidence="13 14">CC-CFT640</strain>
    </source>
</reference>
<keyword evidence="8 10" id="KW-0472">Membrane</keyword>
<evidence type="ECO:0000256" key="11">
    <source>
        <dbReference type="SAM" id="SignalP"/>
    </source>
</evidence>
<feature type="transmembrane region" description="Helical" evidence="10">
    <location>
        <begin position="247"/>
        <end position="265"/>
    </location>
</feature>
<dbReference type="PANTHER" id="PTHR10266">
    <property type="entry name" value="CYTOCHROME C1"/>
    <property type="match status" value="1"/>
</dbReference>
<evidence type="ECO:0000256" key="2">
    <source>
        <dbReference type="ARBA" id="ARBA00016165"/>
    </source>
</evidence>
<proteinExistence type="predicted"/>
<keyword evidence="6 10" id="KW-1133">Transmembrane helix</keyword>
<dbReference type="GO" id="GO:0020037">
    <property type="term" value="F:heme binding"/>
    <property type="evidence" value="ECO:0007669"/>
    <property type="project" value="InterPro"/>
</dbReference>
<dbReference type="RefSeq" id="WP_147852177.1">
    <property type="nucleotide sequence ID" value="NZ_VDUZ01000073.1"/>
</dbReference>
<dbReference type="PANTHER" id="PTHR10266:SF3">
    <property type="entry name" value="CYTOCHROME C1, HEME PROTEIN, MITOCHONDRIAL"/>
    <property type="match status" value="1"/>
</dbReference>
<dbReference type="GO" id="GO:0046872">
    <property type="term" value="F:metal ion binding"/>
    <property type="evidence" value="ECO:0007669"/>
    <property type="project" value="UniProtKB-KW"/>
</dbReference>
<organism evidence="13 14">
    <name type="scientific">Vineibacter terrae</name>
    <dbReference type="NCBI Taxonomy" id="2586908"/>
    <lineage>
        <taxon>Bacteria</taxon>
        <taxon>Pseudomonadati</taxon>
        <taxon>Pseudomonadota</taxon>
        <taxon>Alphaproteobacteria</taxon>
        <taxon>Hyphomicrobiales</taxon>
        <taxon>Vineibacter</taxon>
    </lineage>
</organism>
<comment type="cofactor">
    <cofactor evidence="9">
        <name>heme c</name>
        <dbReference type="ChEBI" id="CHEBI:61717"/>
    </cofactor>
    <text evidence="9">Binds 1 heme c group covalently per subunit.</text>
</comment>
<keyword evidence="14" id="KW-1185">Reference proteome</keyword>
<evidence type="ECO:0000256" key="10">
    <source>
        <dbReference type="SAM" id="Phobius"/>
    </source>
</evidence>
<feature type="domain" description="Cytochrome c" evidence="12">
    <location>
        <begin position="51"/>
        <end position="219"/>
    </location>
</feature>
<dbReference type="Gene3D" id="1.10.760.10">
    <property type="entry name" value="Cytochrome c-like domain"/>
    <property type="match status" value="1"/>
</dbReference>
<dbReference type="PROSITE" id="PS51007">
    <property type="entry name" value="CYTC"/>
    <property type="match status" value="1"/>
</dbReference>
<dbReference type="Proteomes" id="UP000321638">
    <property type="component" value="Unassembled WGS sequence"/>
</dbReference>
<dbReference type="AlphaFoldDB" id="A0A5C8P7Q6"/>
<dbReference type="GO" id="GO:0016020">
    <property type="term" value="C:membrane"/>
    <property type="evidence" value="ECO:0007669"/>
    <property type="project" value="UniProtKB-SubCell"/>
</dbReference>
<feature type="binding site" description="covalent" evidence="9">
    <location>
        <position position="203"/>
    </location>
    <ligand>
        <name>heme c</name>
        <dbReference type="ChEBI" id="CHEBI:61717"/>
    </ligand>
</feature>
<feature type="binding site" description="covalent" evidence="9">
    <location>
        <position position="68"/>
    </location>
    <ligand>
        <name>heme c</name>
        <dbReference type="ChEBI" id="CHEBI:61717"/>
    </ligand>
</feature>
<evidence type="ECO:0000256" key="6">
    <source>
        <dbReference type="ARBA" id="ARBA00022989"/>
    </source>
</evidence>
<dbReference type="InterPro" id="IPR009056">
    <property type="entry name" value="Cyt_c-like_dom"/>
</dbReference>
<evidence type="ECO:0000256" key="7">
    <source>
        <dbReference type="ARBA" id="ARBA00023004"/>
    </source>
</evidence>
<keyword evidence="5 9" id="KW-0479">Metal-binding</keyword>
<keyword evidence="11" id="KW-0732">Signal</keyword>
<keyword evidence="4 10" id="KW-0812">Transmembrane</keyword>
<sequence length="274" mass="29618">MRKLIATGAFLLPLLAAPAAIAPALAEGGHGPALLPAKFSFEGPFGTYDRAAAQRGFQIYKDVCAACHSMSLLSYRNLMDLGLSEAAVKGIAADVTVQDVNDKGEQIERPGKPSDHFRKPFPNEAAAAAANGGAAPPDLSLIVKARPDGARYVFSLLQGYVEFDKLSDQEKAAFGLAKDYKLEDGKHFNKYFHPGEQGYKIGMAPPLADGAVTYIDGTKNDLPTMARDVVTFLAWAAEPKMEDRKRTGVRVILFMLIFAGLMYAVKRKVWADAH</sequence>
<evidence type="ECO:0000256" key="3">
    <source>
        <dbReference type="ARBA" id="ARBA00022617"/>
    </source>
</evidence>
<evidence type="ECO:0000259" key="12">
    <source>
        <dbReference type="PROSITE" id="PS51007"/>
    </source>
</evidence>
<keyword evidence="3 9" id="KW-0349">Heme</keyword>
<evidence type="ECO:0000313" key="14">
    <source>
        <dbReference type="Proteomes" id="UP000321638"/>
    </source>
</evidence>
<dbReference type="OrthoDB" id="9808471at2"/>
<name>A0A5C8P7Q6_9HYPH</name>
<dbReference type="SUPFAM" id="SSF46626">
    <property type="entry name" value="Cytochrome c"/>
    <property type="match status" value="1"/>
</dbReference>
<comment type="subcellular location">
    <subcellularLocation>
        <location evidence="1">Membrane</location>
    </subcellularLocation>
</comment>
<evidence type="ECO:0000313" key="13">
    <source>
        <dbReference type="EMBL" id="TXL69744.1"/>
    </source>
</evidence>
<feature type="binding site" description="covalent" evidence="9">
    <location>
        <position position="67"/>
    </location>
    <ligand>
        <name>heme c</name>
        <dbReference type="ChEBI" id="CHEBI:61717"/>
    </ligand>
</feature>
<dbReference type="Pfam" id="PF02167">
    <property type="entry name" value="Cytochrom_C1"/>
    <property type="match status" value="1"/>
</dbReference>
<dbReference type="InterPro" id="IPR036909">
    <property type="entry name" value="Cyt_c-like_dom_sf"/>
</dbReference>
<dbReference type="PRINTS" id="PR00603">
    <property type="entry name" value="CYTOCHROMEC1"/>
</dbReference>
<dbReference type="InterPro" id="IPR002326">
    <property type="entry name" value="Cyt_c1"/>
</dbReference>
<feature type="binding site" description="covalent" evidence="9">
    <location>
        <position position="64"/>
    </location>
    <ligand>
        <name>heme c</name>
        <dbReference type="ChEBI" id="CHEBI:61717"/>
    </ligand>
</feature>